<evidence type="ECO:0000313" key="1">
    <source>
        <dbReference type="EMBL" id="MPM96871.1"/>
    </source>
</evidence>
<dbReference type="EMBL" id="VSSQ01043206">
    <property type="protein sequence ID" value="MPM96871.1"/>
    <property type="molecule type" value="Genomic_DNA"/>
</dbReference>
<reference evidence="1" key="1">
    <citation type="submission" date="2019-08" db="EMBL/GenBank/DDBJ databases">
        <authorList>
            <person name="Kucharzyk K."/>
            <person name="Murdoch R.W."/>
            <person name="Higgins S."/>
            <person name="Loffler F."/>
        </authorList>
    </citation>
    <scope>NUCLEOTIDE SEQUENCE</scope>
</reference>
<gene>
    <name evidence="1" type="ORF">SDC9_144036</name>
</gene>
<evidence type="ECO:0008006" key="2">
    <source>
        <dbReference type="Google" id="ProtNLM"/>
    </source>
</evidence>
<accession>A0A645E5M0</accession>
<dbReference type="InterPro" id="IPR050922">
    <property type="entry name" value="LytR/CpsA/Psr_CW_biosynth"/>
</dbReference>
<comment type="caution">
    <text evidence="1">The sequence shown here is derived from an EMBL/GenBank/DDBJ whole genome shotgun (WGS) entry which is preliminary data.</text>
</comment>
<dbReference type="PANTHER" id="PTHR33392:SF6">
    <property type="entry name" value="POLYISOPRENYL-TEICHOIC ACID--PEPTIDOGLYCAN TEICHOIC ACID TRANSFERASE TAGU"/>
    <property type="match status" value="1"/>
</dbReference>
<name>A0A645E5M0_9ZZZZ</name>
<protein>
    <recommendedName>
        <fullName evidence="2">Transcriptional regulator LytR</fullName>
    </recommendedName>
</protein>
<sequence>MLDYCRARKGISTDIGRTDRQQRMLIEIVKQLKSSSQLANIVNIYNSVKDKIYTNLDVKQIAALGVLAMQVDLEGDITRQTLEGEYDTVYAVKFYLLDQKKKVALVKKIFGITIKPQREYDINYAIADSAARDDTALITKTQEYMATGKILTEDSVMLNNLILTLNQAIEDFTACTDDYIDVSYVENLTSASEALTKAVQTAKTNYQNSLMATPTPNSGGLPGAQMG</sequence>
<dbReference type="PANTHER" id="PTHR33392">
    <property type="entry name" value="POLYISOPRENYL-TEICHOIC ACID--PEPTIDOGLYCAN TEICHOIC ACID TRANSFERASE TAGU"/>
    <property type="match status" value="1"/>
</dbReference>
<proteinExistence type="predicted"/>
<organism evidence="1">
    <name type="scientific">bioreactor metagenome</name>
    <dbReference type="NCBI Taxonomy" id="1076179"/>
    <lineage>
        <taxon>unclassified sequences</taxon>
        <taxon>metagenomes</taxon>
        <taxon>ecological metagenomes</taxon>
    </lineage>
</organism>
<dbReference type="AlphaFoldDB" id="A0A645E5M0"/>
<dbReference type="Gene3D" id="3.40.630.190">
    <property type="entry name" value="LCP protein"/>
    <property type="match status" value="1"/>
</dbReference>